<dbReference type="Proteomes" id="UP000295367">
    <property type="component" value="Unassembled WGS sequence"/>
</dbReference>
<feature type="transmembrane region" description="Helical" evidence="1">
    <location>
        <begin position="21"/>
        <end position="41"/>
    </location>
</feature>
<name>A0A4R3XPR5_9PROT</name>
<evidence type="ECO:0000313" key="3">
    <source>
        <dbReference type="Proteomes" id="UP000295367"/>
    </source>
</evidence>
<dbReference type="EMBL" id="SMCO01000031">
    <property type="protein sequence ID" value="TCV80075.1"/>
    <property type="molecule type" value="Genomic_DNA"/>
</dbReference>
<sequence length="460" mass="49188">MIKPLNIHNVPKDTNKQNGQALIILLILLVTGTTSLFVHSVNTNKLNNERDKKTYESLAKAKVALMGQAIMWNYGNGRPGDLPCPDLNDDGVAETSCGNSDGSTGQAYRIGRLPWKTLGLPDLRDGDGERLWYAVSNNFKNNTRTTCTALSSAGCLNSNTIGTISTRQSNGQLILDASSGNNGAIAVILAPGKILRRQGAASDQDRSCTGANCKTYDPCTTSPASLTPKCNPINYLDKGNGEDNASFIDGTADGFISGNIASTSQPNTLIVNDKLLTITASELTPLLEKRVAGEVLACLSNYASGNGGRYPWAAKMNASSAPAYADTTDTLFGRLPDTPFTNTNISNPSMGINWICNIASNSYWWLNWKESVFYGLGNAYKPANTTTPPGIDVYINPTTTLSNKQVVVIIAGKPLSGQSRTTNSDKANPANYLEGFNTGATSTFQKDVATSTFNDYLLFQ</sequence>
<proteinExistence type="predicted"/>
<reference evidence="2 3" key="1">
    <citation type="submission" date="2019-03" db="EMBL/GenBank/DDBJ databases">
        <title>Genomic Encyclopedia of Type Strains, Phase IV (KMG-IV): sequencing the most valuable type-strain genomes for metagenomic binning, comparative biology and taxonomic classification.</title>
        <authorList>
            <person name="Goeker M."/>
        </authorList>
    </citation>
    <scope>NUCLEOTIDE SEQUENCE [LARGE SCALE GENOMIC DNA]</scope>
    <source>
        <strain evidence="2 3">DSM 100309</strain>
    </source>
</reference>
<gene>
    <name evidence="2" type="ORF">EDC63_13110</name>
</gene>
<keyword evidence="1" id="KW-0472">Membrane</keyword>
<keyword evidence="1" id="KW-1133">Transmembrane helix</keyword>
<protein>
    <submittedName>
        <fullName evidence="2">Uncharacterized protein</fullName>
    </submittedName>
</protein>
<keyword evidence="1" id="KW-0812">Transmembrane</keyword>
<comment type="caution">
    <text evidence="2">The sequence shown here is derived from an EMBL/GenBank/DDBJ whole genome shotgun (WGS) entry which is preliminary data.</text>
</comment>
<keyword evidence="3" id="KW-1185">Reference proteome</keyword>
<accession>A0A4R3XPR5</accession>
<evidence type="ECO:0000256" key="1">
    <source>
        <dbReference type="SAM" id="Phobius"/>
    </source>
</evidence>
<evidence type="ECO:0000313" key="2">
    <source>
        <dbReference type="EMBL" id="TCV80075.1"/>
    </source>
</evidence>
<organism evidence="2 3">
    <name type="scientific">Sulfurirhabdus autotrophica</name>
    <dbReference type="NCBI Taxonomy" id="1706046"/>
    <lineage>
        <taxon>Bacteria</taxon>
        <taxon>Pseudomonadati</taxon>
        <taxon>Pseudomonadota</taxon>
        <taxon>Betaproteobacteria</taxon>
        <taxon>Nitrosomonadales</taxon>
        <taxon>Sulfuricellaceae</taxon>
        <taxon>Sulfurirhabdus</taxon>
    </lineage>
</organism>
<dbReference type="AlphaFoldDB" id="A0A4R3XPR5"/>